<feature type="region of interest" description="Disordered" evidence="1">
    <location>
        <begin position="53"/>
        <end position="85"/>
    </location>
</feature>
<dbReference type="InterPro" id="IPR019111">
    <property type="entry name" value="PRESA_N"/>
</dbReference>
<evidence type="ECO:0000256" key="1">
    <source>
        <dbReference type="SAM" id="MobiDB-lite"/>
    </source>
</evidence>
<dbReference type="Proteomes" id="UP000078560">
    <property type="component" value="Unassembled WGS sequence"/>
</dbReference>
<accession>A0A1A8WGZ9</accession>
<gene>
    <name evidence="3" type="ORF">POVCU2_0065230</name>
</gene>
<evidence type="ECO:0000313" key="4">
    <source>
        <dbReference type="Proteomes" id="UP000078560"/>
    </source>
</evidence>
<reference evidence="4" key="1">
    <citation type="submission" date="2016-05" db="EMBL/GenBank/DDBJ databases">
        <authorList>
            <person name="Naeem Raeece"/>
        </authorList>
    </citation>
    <scope>NUCLEOTIDE SEQUENCE [LARGE SCALE GENOMIC DNA]</scope>
</reference>
<dbReference type="AlphaFoldDB" id="A0A1A8WGZ9"/>
<dbReference type="Pfam" id="PF09687">
    <property type="entry name" value="PRESAN"/>
    <property type="match status" value="1"/>
</dbReference>
<organism evidence="3 4">
    <name type="scientific">Plasmodium ovale curtisi</name>
    <dbReference type="NCBI Taxonomy" id="864141"/>
    <lineage>
        <taxon>Eukaryota</taxon>
        <taxon>Sar</taxon>
        <taxon>Alveolata</taxon>
        <taxon>Apicomplexa</taxon>
        <taxon>Aconoidasida</taxon>
        <taxon>Haemosporida</taxon>
        <taxon>Plasmodiidae</taxon>
        <taxon>Plasmodium</taxon>
        <taxon>Plasmodium (Plasmodium)</taxon>
    </lineage>
</organism>
<name>A0A1A8WGZ9_PLAOA</name>
<dbReference type="InterPro" id="IPR044885">
    <property type="entry name" value="PRESA_N_sf"/>
</dbReference>
<proteinExistence type="predicted"/>
<protein>
    <submittedName>
        <fullName evidence="3">RAD protein (Pv-fam-e)</fullName>
    </submittedName>
</protein>
<dbReference type="PANTHER" id="PTHR36193">
    <property type="entry name" value="PHISTB DOMAIN-CONTAINING RESA-LIKE PROTEIN 1"/>
    <property type="match status" value="1"/>
</dbReference>
<dbReference type="Gene3D" id="6.10.280.180">
    <property type="entry name" value="Plasmodium RESA, N-terminal helical domain"/>
    <property type="match status" value="1"/>
</dbReference>
<evidence type="ECO:0000313" key="3">
    <source>
        <dbReference type="EMBL" id="SBS91072.1"/>
    </source>
</evidence>
<sequence length="374" mass="43072">MIISTLQSYDLSEEFLIQSGKKWPRKLAEPEPIPKDPPLGADAEVEENANTNVSGNANVNENANTNVSGNANVNENANTNVSGNANVNENADVNENANMNTNMDANMNTNMNENIYPNANMDENIYPNANMDENIYPNANMDANMNTNVDANMNTNVDANMNTNMDANIYPNTNMNENVDARADEYEDYSEDAFGTGERELPFGCKPSDINKKVNKWKLLKMRATCGPITVSRKKAFIVFYHFNQYRKKKFNNMITKLSRRFAELTKRSGIPEESRMQYWLKCYPHLSIELEKLERHCERLFFALVKEGKVPNNEFQKFLKHIKNIWKMSMKKNEQKWFSTLSQQVAHYRRENVAITSFKYRNQNNPNKTDISY</sequence>
<dbReference type="EMBL" id="FLQU01001031">
    <property type="protein sequence ID" value="SBS91072.1"/>
    <property type="molecule type" value="Genomic_DNA"/>
</dbReference>
<dbReference type="PANTHER" id="PTHR36193:SF23">
    <property type="entry name" value="PHISTB DOMAIN-CONTAINING RESA-LIKE PROTEIN 1"/>
    <property type="match status" value="1"/>
</dbReference>
<evidence type="ECO:0000259" key="2">
    <source>
        <dbReference type="Pfam" id="PF09687"/>
    </source>
</evidence>
<feature type="domain" description="Plasmodium RESA N-terminal" evidence="2">
    <location>
        <begin position="219"/>
        <end position="338"/>
    </location>
</feature>